<comment type="caution">
    <text evidence="1">The sequence shown here is derived from an EMBL/GenBank/DDBJ whole genome shotgun (WGS) entry which is preliminary data.</text>
</comment>
<gene>
    <name evidence="1" type="ORF">NW209_01080</name>
</gene>
<dbReference type="AlphaFoldDB" id="A0AAW5N7N1"/>
<name>A0AAW5N7N1_9BACT</name>
<keyword evidence="2" id="KW-1185">Reference proteome</keyword>
<organism evidence="1 2">
    <name type="scientific">Phocaeicola barnesiae</name>
    <dbReference type="NCBI Taxonomy" id="376804"/>
    <lineage>
        <taxon>Bacteria</taxon>
        <taxon>Pseudomonadati</taxon>
        <taxon>Bacteroidota</taxon>
        <taxon>Bacteroidia</taxon>
        <taxon>Bacteroidales</taxon>
        <taxon>Bacteroidaceae</taxon>
        <taxon>Phocaeicola</taxon>
    </lineage>
</organism>
<dbReference type="Proteomes" id="UP001204579">
    <property type="component" value="Unassembled WGS sequence"/>
</dbReference>
<sequence length="153" mass="17709">MVDNSTRHLKGIFVPEDITDECISIAQSRCLTLQHYTYDCHRSRNEHGIPYGNTVASVLRFTLRVSQPDECDFLYRHLMQNREVTYSFIFNATFDEHQRLTLYDDAIAIKGFVVDVAEAFQSKTEEQMQLTVEVLLNRITYVGKDSNKPLVIV</sequence>
<proteinExistence type="predicted"/>
<dbReference type="EMBL" id="JANRHJ010000001">
    <property type="protein sequence ID" value="MCR8872624.1"/>
    <property type="molecule type" value="Genomic_DNA"/>
</dbReference>
<dbReference type="RefSeq" id="WP_258335159.1">
    <property type="nucleotide sequence ID" value="NZ_JANRHJ010000001.1"/>
</dbReference>
<accession>A0AAW5N7N1</accession>
<evidence type="ECO:0000313" key="1">
    <source>
        <dbReference type="EMBL" id="MCR8872624.1"/>
    </source>
</evidence>
<evidence type="ECO:0000313" key="2">
    <source>
        <dbReference type="Proteomes" id="UP001204579"/>
    </source>
</evidence>
<protein>
    <submittedName>
        <fullName evidence="1">Uncharacterized protein</fullName>
    </submittedName>
</protein>
<reference evidence="1 2" key="1">
    <citation type="submission" date="2022-08" db="EMBL/GenBank/DDBJ databases">
        <authorList>
            <person name="Zeman M."/>
            <person name="Kubasova T."/>
        </authorList>
    </citation>
    <scope>NUCLEOTIDE SEQUENCE [LARGE SCALE GENOMIC DNA]</scope>
    <source>
        <strain evidence="1 2">ET62</strain>
    </source>
</reference>